<sequence>MNRKEEENILSNITLLFVEDEEIARLELSKYLKRRVGRLIVGKDGVEGLELLKKYNPDMVVTDLKMPGKTGLEMLKEARENGYDGGVIINSALSDSETILEAVDLGIVKYIVKPVDTNKLLEAMNELALHIMKQKTGKVIIEDKYILNRDEKKELEDEIKSKVAFFIKKYTGKGPKNIRVFIQGKDINVEAEETLTAFESSIVKSNKNHSLVDYNRKIFYSELKREFEKMIQESTDLNVRMIEAEPNSKKNVDYIKFSFV</sequence>
<keyword evidence="1" id="KW-0597">Phosphoprotein</keyword>
<dbReference type="SMART" id="SM00448">
    <property type="entry name" value="REC"/>
    <property type="match status" value="1"/>
</dbReference>
<gene>
    <name evidence="3" type="primary">rssB</name>
    <name evidence="3" type="ORF">EUAN_10250</name>
</gene>
<dbReference type="STRING" id="39480.EUAN_10250"/>
<evidence type="ECO:0000313" key="4">
    <source>
        <dbReference type="Proteomes" id="UP000180254"/>
    </source>
</evidence>
<proteinExistence type="predicted"/>
<dbReference type="PANTHER" id="PTHR43228:SF1">
    <property type="entry name" value="TWO-COMPONENT RESPONSE REGULATOR ARR22"/>
    <property type="match status" value="1"/>
</dbReference>
<dbReference type="Pfam" id="PF00072">
    <property type="entry name" value="Response_reg"/>
    <property type="match status" value="1"/>
</dbReference>
<name>A0A1S1V795_9FIRM</name>
<keyword evidence="4" id="KW-1185">Reference proteome</keyword>
<dbReference type="Pfam" id="PF10057">
    <property type="entry name" value="MpsC"/>
    <property type="match status" value="1"/>
</dbReference>
<organism evidence="3 4">
    <name type="scientific">Andreesenia angusta</name>
    <dbReference type="NCBI Taxonomy" id="39480"/>
    <lineage>
        <taxon>Bacteria</taxon>
        <taxon>Bacillati</taxon>
        <taxon>Bacillota</taxon>
        <taxon>Tissierellia</taxon>
        <taxon>Tissierellales</taxon>
        <taxon>Gottschalkiaceae</taxon>
        <taxon>Andreesenia</taxon>
    </lineage>
</organism>
<dbReference type="OrthoDB" id="9802066at2"/>
<accession>A0A1S1V795</accession>
<dbReference type="AlphaFoldDB" id="A0A1S1V795"/>
<feature type="domain" description="Response regulatory" evidence="2">
    <location>
        <begin position="14"/>
        <end position="128"/>
    </location>
</feature>
<evidence type="ECO:0000313" key="3">
    <source>
        <dbReference type="EMBL" id="OHW62463.1"/>
    </source>
</evidence>
<dbReference type="GO" id="GO:0000160">
    <property type="term" value="P:phosphorelay signal transduction system"/>
    <property type="evidence" value="ECO:0007669"/>
    <property type="project" value="InterPro"/>
</dbReference>
<comment type="caution">
    <text evidence="3">The sequence shown here is derived from an EMBL/GenBank/DDBJ whole genome shotgun (WGS) entry which is preliminary data.</text>
</comment>
<dbReference type="EMBL" id="MKIE01000003">
    <property type="protein sequence ID" value="OHW62463.1"/>
    <property type="molecule type" value="Genomic_DNA"/>
</dbReference>
<evidence type="ECO:0000259" key="2">
    <source>
        <dbReference type="PROSITE" id="PS50110"/>
    </source>
</evidence>
<evidence type="ECO:0000256" key="1">
    <source>
        <dbReference type="PROSITE-ProRule" id="PRU00169"/>
    </source>
</evidence>
<dbReference type="InterPro" id="IPR052048">
    <property type="entry name" value="ST_Response_Regulator"/>
</dbReference>
<dbReference type="InterPro" id="IPR011006">
    <property type="entry name" value="CheY-like_superfamily"/>
</dbReference>
<dbReference type="InterPro" id="IPR001789">
    <property type="entry name" value="Sig_transdc_resp-reg_receiver"/>
</dbReference>
<protein>
    <submittedName>
        <fullName evidence="3">Regulator of RpoS</fullName>
    </submittedName>
</protein>
<dbReference type="PANTHER" id="PTHR43228">
    <property type="entry name" value="TWO-COMPONENT RESPONSE REGULATOR"/>
    <property type="match status" value="1"/>
</dbReference>
<dbReference type="InterPro" id="IPR018745">
    <property type="entry name" value="MpsC"/>
</dbReference>
<dbReference type="Proteomes" id="UP000180254">
    <property type="component" value="Unassembled WGS sequence"/>
</dbReference>
<dbReference type="Gene3D" id="3.40.50.2300">
    <property type="match status" value="1"/>
</dbReference>
<reference evidence="3 4" key="1">
    <citation type="submission" date="2016-09" db="EMBL/GenBank/DDBJ databases">
        <title>Genome sequence of Eubacterium angustum.</title>
        <authorList>
            <person name="Poehlein A."/>
            <person name="Daniel R."/>
        </authorList>
    </citation>
    <scope>NUCLEOTIDE SEQUENCE [LARGE SCALE GENOMIC DNA]</scope>
    <source>
        <strain evidence="3 4">DSM 1989</strain>
    </source>
</reference>
<dbReference type="SUPFAM" id="SSF52172">
    <property type="entry name" value="CheY-like"/>
    <property type="match status" value="1"/>
</dbReference>
<feature type="modified residue" description="4-aspartylphosphate" evidence="1">
    <location>
        <position position="63"/>
    </location>
</feature>
<dbReference type="RefSeq" id="WP_071062359.1">
    <property type="nucleotide sequence ID" value="NZ_MKIE01000003.1"/>
</dbReference>
<dbReference type="PROSITE" id="PS50110">
    <property type="entry name" value="RESPONSE_REGULATORY"/>
    <property type="match status" value="1"/>
</dbReference>